<dbReference type="EMBL" id="CP146016">
    <property type="protein sequence ID" value="WWQ61088.1"/>
    <property type="molecule type" value="Genomic_DNA"/>
</dbReference>
<keyword evidence="1" id="KW-0812">Transmembrane</keyword>
<sequence>MPPHLQIFKILFKERYKDPTLQLMLPVMLAGYVFVPAFLEKGQFLDYAIVIAYIPIISLPETIALSLALRNIIFVLGDHLTSGSIVSFLMMPIKRSMFFLMSYVLDVVLPYLFWLVSNYFYLADIEYINALTNLLSLTYTAGYFFSTSVILFYTLLLRSNGASTLASLFTLGSIFIIGGFGNYALVSTDPHLLAVTSFMNPYPLLLYYSFTQRQNIIPFLFTGIMIDFVSAIVLAIISFLMFIRLEV</sequence>
<feature type="transmembrane region" description="Helical" evidence="1">
    <location>
        <begin position="21"/>
        <end position="39"/>
    </location>
</feature>
<proteinExistence type="predicted"/>
<reference evidence="2 3" key="1">
    <citation type="submission" date="2024-02" db="EMBL/GenBank/DDBJ databases">
        <title>STSV induces naive adaptation in Sulfolobus.</title>
        <authorList>
            <person name="Xiang X."/>
            <person name="Song M."/>
        </authorList>
    </citation>
    <scope>NUCLEOTIDE SEQUENCE [LARGE SCALE GENOMIC DNA]</scope>
    <source>
        <strain evidence="2 3">RT2</strain>
    </source>
</reference>
<name>A0AAX4L1I9_9CREN</name>
<dbReference type="Proteomes" id="UP001432202">
    <property type="component" value="Chromosome"/>
</dbReference>
<dbReference type="GeneID" id="89335725"/>
<feature type="transmembrane region" description="Helical" evidence="1">
    <location>
        <begin position="192"/>
        <end position="210"/>
    </location>
</feature>
<feature type="transmembrane region" description="Helical" evidence="1">
    <location>
        <begin position="217"/>
        <end position="243"/>
    </location>
</feature>
<gene>
    <name evidence="2" type="ORF">V6M85_03115</name>
</gene>
<keyword evidence="1" id="KW-0472">Membrane</keyword>
<organism evidence="2 3">
    <name type="scientific">Sulfolobus tengchongensis</name>
    <dbReference type="NCBI Taxonomy" id="207809"/>
    <lineage>
        <taxon>Archaea</taxon>
        <taxon>Thermoproteota</taxon>
        <taxon>Thermoprotei</taxon>
        <taxon>Sulfolobales</taxon>
        <taxon>Sulfolobaceae</taxon>
        <taxon>Sulfolobus</taxon>
    </lineage>
</organism>
<evidence type="ECO:0000313" key="3">
    <source>
        <dbReference type="Proteomes" id="UP001432202"/>
    </source>
</evidence>
<keyword evidence="3" id="KW-1185">Reference proteome</keyword>
<feature type="transmembrane region" description="Helical" evidence="1">
    <location>
        <begin position="136"/>
        <end position="156"/>
    </location>
</feature>
<feature type="transmembrane region" description="Helical" evidence="1">
    <location>
        <begin position="168"/>
        <end position="186"/>
    </location>
</feature>
<feature type="transmembrane region" description="Helical" evidence="1">
    <location>
        <begin position="51"/>
        <end position="76"/>
    </location>
</feature>
<evidence type="ECO:0000256" key="1">
    <source>
        <dbReference type="SAM" id="Phobius"/>
    </source>
</evidence>
<dbReference type="RefSeq" id="WP_338602868.1">
    <property type="nucleotide sequence ID" value="NZ_CP146016.1"/>
</dbReference>
<evidence type="ECO:0000313" key="2">
    <source>
        <dbReference type="EMBL" id="WWQ61088.1"/>
    </source>
</evidence>
<keyword evidence="1" id="KW-1133">Transmembrane helix</keyword>
<dbReference type="AlphaFoldDB" id="A0AAX4L1I9"/>
<accession>A0AAX4L1I9</accession>
<protein>
    <recommendedName>
        <fullName evidence="4">ABC transporter permease</fullName>
    </recommendedName>
</protein>
<evidence type="ECO:0008006" key="4">
    <source>
        <dbReference type="Google" id="ProtNLM"/>
    </source>
</evidence>
<feature type="transmembrane region" description="Helical" evidence="1">
    <location>
        <begin position="97"/>
        <end position="116"/>
    </location>
</feature>